<feature type="compositionally biased region" description="Basic residues" evidence="1">
    <location>
        <begin position="21"/>
        <end position="35"/>
    </location>
</feature>
<sequence length="105" mass="11482">MADARPEPGAAVALLDAPCARARRPRRARQPRQRGGHGGPRAAVRVWVSEPAKPPPPTWRPDRCVSILQDVDQSLDESVDSDDVDMGRGGRDARGRAPWFHGREG</sequence>
<dbReference type="AlphaFoldDB" id="A0A4P9WTU8"/>
<protein>
    <submittedName>
        <fullName evidence="2">Uncharacterized protein</fullName>
    </submittedName>
</protein>
<proteinExistence type="predicted"/>
<gene>
    <name evidence="2" type="ORF">CAUPRSCDRAFT_12446</name>
</gene>
<name>A0A4P9WTU8_9FUNG</name>
<evidence type="ECO:0000313" key="2">
    <source>
        <dbReference type="EMBL" id="RKO95855.1"/>
    </source>
</evidence>
<reference evidence="3" key="1">
    <citation type="journal article" date="2018" name="Nat. Microbiol.">
        <title>Leveraging single-cell genomics to expand the fungal tree of life.</title>
        <authorList>
            <person name="Ahrendt S.R."/>
            <person name="Quandt C.A."/>
            <person name="Ciobanu D."/>
            <person name="Clum A."/>
            <person name="Salamov A."/>
            <person name="Andreopoulos B."/>
            <person name="Cheng J.F."/>
            <person name="Woyke T."/>
            <person name="Pelin A."/>
            <person name="Henrissat B."/>
            <person name="Reynolds N.K."/>
            <person name="Benny G.L."/>
            <person name="Smith M.E."/>
            <person name="James T.Y."/>
            <person name="Grigoriev I.V."/>
        </authorList>
    </citation>
    <scope>NUCLEOTIDE SEQUENCE [LARGE SCALE GENOMIC DNA]</scope>
    <source>
        <strain evidence="3">ATCC 52028</strain>
    </source>
</reference>
<feature type="region of interest" description="Disordered" evidence="1">
    <location>
        <begin position="1"/>
        <end position="105"/>
    </location>
</feature>
<evidence type="ECO:0000256" key="1">
    <source>
        <dbReference type="SAM" id="MobiDB-lite"/>
    </source>
</evidence>
<accession>A0A4P9WTU8</accession>
<feature type="compositionally biased region" description="Basic and acidic residues" evidence="1">
    <location>
        <begin position="85"/>
        <end position="105"/>
    </location>
</feature>
<organism evidence="2 3">
    <name type="scientific">Caulochytrium protostelioides</name>
    <dbReference type="NCBI Taxonomy" id="1555241"/>
    <lineage>
        <taxon>Eukaryota</taxon>
        <taxon>Fungi</taxon>
        <taxon>Fungi incertae sedis</taxon>
        <taxon>Chytridiomycota</taxon>
        <taxon>Chytridiomycota incertae sedis</taxon>
        <taxon>Chytridiomycetes</taxon>
        <taxon>Caulochytriales</taxon>
        <taxon>Caulochytriaceae</taxon>
        <taxon>Caulochytrium</taxon>
    </lineage>
</organism>
<feature type="compositionally biased region" description="Acidic residues" evidence="1">
    <location>
        <begin position="73"/>
        <end position="84"/>
    </location>
</feature>
<dbReference type="Proteomes" id="UP000268535">
    <property type="component" value="Unassembled WGS sequence"/>
</dbReference>
<evidence type="ECO:0000313" key="3">
    <source>
        <dbReference type="Proteomes" id="UP000268535"/>
    </source>
</evidence>
<dbReference type="EMBL" id="ML010787">
    <property type="protein sequence ID" value="RKO95855.1"/>
    <property type="molecule type" value="Genomic_DNA"/>
</dbReference>